<accession>W9GP85</accession>
<comment type="caution">
    <text evidence="1">The sequence shown here is derived from an EMBL/GenBank/DDBJ whole genome shotgun (WGS) entry which is preliminary data.</text>
</comment>
<dbReference type="STRING" id="1385369.N825_35975"/>
<keyword evidence="2" id="KW-1185">Reference proteome</keyword>
<dbReference type="AlphaFoldDB" id="W9GP85"/>
<evidence type="ECO:0000313" key="1">
    <source>
        <dbReference type="EMBL" id="EWY35675.1"/>
    </source>
</evidence>
<dbReference type="Proteomes" id="UP000019486">
    <property type="component" value="Unassembled WGS sequence"/>
</dbReference>
<evidence type="ECO:0000313" key="2">
    <source>
        <dbReference type="Proteomes" id="UP000019486"/>
    </source>
</evidence>
<evidence type="ECO:0008006" key="3">
    <source>
        <dbReference type="Google" id="ProtNLM"/>
    </source>
</evidence>
<name>W9GP85_9PROT</name>
<sequence>MPATVAGTTTTGQPILTTDRGVLVLNTRVPLPPGAQVTVALPPPAPATDEPFDALRGGDWPALQETLETLAKADPVAARALSSTILPQANPRLAATLLAFTGQVTNGDARAWLGEPAVKALEELGRSDLLEKLDDDFKQLARQSGETLPGEWRPYSVPFSDGTELSRFQMYVRHPDGETVDEDGETETGGVARANRFLIDLTLSRIGELQLDGLLRPRRFDLILRTRIPLPPEMRQEIGRLFNESVESLGMTGGVSFQAGTQGWVAIQPGAKSGVGVSA</sequence>
<dbReference type="EMBL" id="AVFL01000087">
    <property type="protein sequence ID" value="EWY35675.1"/>
    <property type="molecule type" value="Genomic_DNA"/>
</dbReference>
<reference evidence="1 2" key="1">
    <citation type="submission" date="2013-08" db="EMBL/GenBank/DDBJ databases">
        <title>The genome sequence of Skermanella stibiiresistens.</title>
        <authorList>
            <person name="Zhu W."/>
            <person name="Wang G."/>
        </authorList>
    </citation>
    <scope>NUCLEOTIDE SEQUENCE [LARGE SCALE GENOMIC DNA]</scope>
    <source>
        <strain evidence="1 2">SB22</strain>
    </source>
</reference>
<dbReference type="PATRIC" id="fig|1385369.3.peg.7261"/>
<dbReference type="RefSeq" id="WP_051514252.1">
    <property type="nucleotide sequence ID" value="NZ_AVFL01000087.1"/>
</dbReference>
<proteinExistence type="predicted"/>
<gene>
    <name evidence="1" type="ORF">N825_35975</name>
</gene>
<dbReference type="OrthoDB" id="8479549at2"/>
<organism evidence="1 2">
    <name type="scientific">Skermanella stibiiresistens SB22</name>
    <dbReference type="NCBI Taxonomy" id="1385369"/>
    <lineage>
        <taxon>Bacteria</taxon>
        <taxon>Pseudomonadati</taxon>
        <taxon>Pseudomonadota</taxon>
        <taxon>Alphaproteobacteria</taxon>
        <taxon>Rhodospirillales</taxon>
        <taxon>Azospirillaceae</taxon>
        <taxon>Skermanella</taxon>
    </lineage>
</organism>
<protein>
    <recommendedName>
        <fullName evidence="3">Flagellar hook-length control protein-like C-terminal domain-containing protein</fullName>
    </recommendedName>
</protein>